<accession>A0A2K9LI57</accession>
<name>A0A2K9LI57_9GAMM</name>
<dbReference type="AlphaFoldDB" id="A0A2K9LI57"/>
<evidence type="ECO:0008006" key="3">
    <source>
        <dbReference type="Google" id="ProtNLM"/>
    </source>
</evidence>
<evidence type="ECO:0000313" key="1">
    <source>
        <dbReference type="EMBL" id="AUM11851.1"/>
    </source>
</evidence>
<dbReference type="RefSeq" id="WP_101893189.1">
    <property type="nucleotide sequence ID" value="NZ_CP022684.1"/>
</dbReference>
<dbReference type="InterPro" id="IPR023614">
    <property type="entry name" value="Porin_dom_sf"/>
</dbReference>
<dbReference type="Gene3D" id="2.40.160.10">
    <property type="entry name" value="Porin"/>
    <property type="match status" value="1"/>
</dbReference>
<sequence>MRTLLAITLIAFSTTCYSEENWDFSGFGTLGVGKLNRSDFAMGEADSSWDFDNDTRIGIQLQGNLAERLSFTTQISSSGLALGDDESYDPQLQWLFLTYQASPDLQLRLGRMRSSHYIYSGTRDVGYSYPWARPPIDVYAYLLQPLSNIDGADLLYTLDMPNDLELDIQVFAGQVDGTVRDVYVDASPTYGTSLTLRSLDWLIRYSFHIEHTDISSDAFQPVIDTYESLGESLDPIFSEIGASLYADGTNYQYHAIGGQWEHNRWGVIAEKYWIRAPEEGFSNDSDGWYLSVLYHLEQLTPYIVVSAYDNTLNKETLPLIDEALANYPAPPYPADIGLLLSGTKEVIQSFKAQQRSYTVGMRYDFMPNWCLKGEVQYFNFLANSTGQGYPLNDSAERPENATLYTIVLDVVF</sequence>
<dbReference type="Proteomes" id="UP000235116">
    <property type="component" value="Chromosome"/>
</dbReference>
<organism evidence="1 2">
    <name type="scientific">Ketobacter alkanivorans</name>
    <dbReference type="NCBI Taxonomy" id="1917421"/>
    <lineage>
        <taxon>Bacteria</taxon>
        <taxon>Pseudomonadati</taxon>
        <taxon>Pseudomonadota</taxon>
        <taxon>Gammaproteobacteria</taxon>
        <taxon>Pseudomonadales</taxon>
        <taxon>Ketobacteraceae</taxon>
        <taxon>Ketobacter</taxon>
    </lineage>
</organism>
<dbReference type="EMBL" id="CP022684">
    <property type="protein sequence ID" value="AUM11851.1"/>
    <property type="molecule type" value="Genomic_DNA"/>
</dbReference>
<reference evidence="2" key="1">
    <citation type="submission" date="2017-08" db="EMBL/GenBank/DDBJ databases">
        <title>Direct submision.</title>
        <authorList>
            <person name="Kim S.-J."/>
            <person name="Rhee S.-K."/>
        </authorList>
    </citation>
    <scope>NUCLEOTIDE SEQUENCE [LARGE SCALE GENOMIC DNA]</scope>
    <source>
        <strain evidence="2">GI5</strain>
    </source>
</reference>
<dbReference type="OrthoDB" id="197869at2"/>
<gene>
    <name evidence="1" type="ORF">Kalk_05175</name>
</gene>
<evidence type="ECO:0000313" key="2">
    <source>
        <dbReference type="Proteomes" id="UP000235116"/>
    </source>
</evidence>
<proteinExistence type="predicted"/>
<protein>
    <recommendedName>
        <fullName evidence="3">Porin domain-containing protein</fullName>
    </recommendedName>
</protein>
<keyword evidence="2" id="KW-1185">Reference proteome</keyword>
<dbReference type="SUPFAM" id="SSF56935">
    <property type="entry name" value="Porins"/>
    <property type="match status" value="1"/>
</dbReference>
<dbReference type="KEGG" id="kak:Kalk_05175"/>